<dbReference type="Proteomes" id="UP000799778">
    <property type="component" value="Unassembled WGS sequence"/>
</dbReference>
<evidence type="ECO:0000313" key="2">
    <source>
        <dbReference type="Proteomes" id="UP000799778"/>
    </source>
</evidence>
<keyword evidence="2" id="KW-1185">Reference proteome</keyword>
<reference evidence="1" key="1">
    <citation type="journal article" date="2020" name="Stud. Mycol.">
        <title>101 Dothideomycetes genomes: a test case for predicting lifestyles and emergence of pathogens.</title>
        <authorList>
            <person name="Haridas S."/>
            <person name="Albert R."/>
            <person name="Binder M."/>
            <person name="Bloem J."/>
            <person name="Labutti K."/>
            <person name="Salamov A."/>
            <person name="Andreopoulos B."/>
            <person name="Baker S."/>
            <person name="Barry K."/>
            <person name="Bills G."/>
            <person name="Bluhm B."/>
            <person name="Cannon C."/>
            <person name="Castanera R."/>
            <person name="Culley D."/>
            <person name="Daum C."/>
            <person name="Ezra D."/>
            <person name="Gonzalez J."/>
            <person name="Henrissat B."/>
            <person name="Kuo A."/>
            <person name="Liang C."/>
            <person name="Lipzen A."/>
            <person name="Lutzoni F."/>
            <person name="Magnuson J."/>
            <person name="Mondo S."/>
            <person name="Nolan M."/>
            <person name="Ohm R."/>
            <person name="Pangilinan J."/>
            <person name="Park H.-J."/>
            <person name="Ramirez L."/>
            <person name="Alfaro M."/>
            <person name="Sun H."/>
            <person name="Tritt A."/>
            <person name="Yoshinaga Y."/>
            <person name="Zwiers L.-H."/>
            <person name="Turgeon B."/>
            <person name="Goodwin S."/>
            <person name="Spatafora J."/>
            <person name="Crous P."/>
            <person name="Grigoriev I."/>
        </authorList>
    </citation>
    <scope>NUCLEOTIDE SEQUENCE</scope>
    <source>
        <strain evidence="1">CBS 175.79</strain>
    </source>
</reference>
<organism evidence="1 2">
    <name type="scientific">Aaosphaeria arxii CBS 175.79</name>
    <dbReference type="NCBI Taxonomy" id="1450172"/>
    <lineage>
        <taxon>Eukaryota</taxon>
        <taxon>Fungi</taxon>
        <taxon>Dikarya</taxon>
        <taxon>Ascomycota</taxon>
        <taxon>Pezizomycotina</taxon>
        <taxon>Dothideomycetes</taxon>
        <taxon>Pleosporomycetidae</taxon>
        <taxon>Pleosporales</taxon>
        <taxon>Pleosporales incertae sedis</taxon>
        <taxon>Aaosphaeria</taxon>
    </lineage>
</organism>
<sequence length="108" mass="12258">MSTVRFVLCYLQSTSFGVGFGWTSLRHRCYTAFVLAYFARETCRETLGKGPNECSAIVHKSITSLYFPLRTGTAYHQAEGCLKSSRNIIIRFRPVSTLNRGQLIDQRV</sequence>
<dbReference type="EMBL" id="ML978074">
    <property type="protein sequence ID" value="KAF2011763.1"/>
    <property type="molecule type" value="Genomic_DNA"/>
</dbReference>
<name>A0A6A5XFP7_9PLEO</name>
<proteinExistence type="predicted"/>
<evidence type="ECO:0000313" key="1">
    <source>
        <dbReference type="EMBL" id="KAF2011763.1"/>
    </source>
</evidence>
<dbReference type="GeneID" id="54280201"/>
<protein>
    <submittedName>
        <fullName evidence="1">Uncharacterized protein</fullName>
    </submittedName>
</protein>
<dbReference type="AlphaFoldDB" id="A0A6A5XFP7"/>
<gene>
    <name evidence="1" type="ORF">BU24DRAFT_288752</name>
</gene>
<dbReference type="RefSeq" id="XP_033380102.1">
    <property type="nucleotide sequence ID" value="XM_033522804.1"/>
</dbReference>
<accession>A0A6A5XFP7</accession>